<dbReference type="Gene3D" id="1.20.1150.12">
    <property type="entry name" value="Endoplasmic reticulum resident protein 29, C-terminal domain"/>
    <property type="match status" value="1"/>
</dbReference>
<dbReference type="STRING" id="62324.A0A182RHL4"/>
<dbReference type="InterPro" id="IPR036356">
    <property type="entry name" value="ERp29_C_sf"/>
</dbReference>
<dbReference type="Gene3D" id="3.40.30.10">
    <property type="entry name" value="Glutaredoxin"/>
    <property type="match status" value="1"/>
</dbReference>
<keyword evidence="2" id="KW-0256">Endoplasmic reticulum</keyword>
<evidence type="ECO:0000256" key="2">
    <source>
        <dbReference type="ARBA" id="ARBA00022824"/>
    </source>
</evidence>
<dbReference type="GO" id="GO:0005788">
    <property type="term" value="C:endoplasmic reticulum lumen"/>
    <property type="evidence" value="ECO:0007669"/>
    <property type="project" value="InterPro"/>
</dbReference>
<name>A0A182RHL4_ANOFN</name>
<evidence type="ECO:0000313" key="6">
    <source>
        <dbReference type="EnsemblMetazoa" id="AFUN005726-PA"/>
    </source>
</evidence>
<keyword evidence="3" id="KW-0732">Signal</keyword>
<dbReference type="PANTHER" id="PTHR12211">
    <property type="entry name" value="ENDOPLASMIC RETICULUM PROTEIN ERP29"/>
    <property type="match status" value="1"/>
</dbReference>
<dbReference type="PANTHER" id="PTHR12211:SF0">
    <property type="entry name" value="ENDOPLASMIC RETICULUM RESIDENT PROTEIN 29"/>
    <property type="match status" value="1"/>
</dbReference>
<feature type="domain" description="ERp29 N-terminal" evidence="5">
    <location>
        <begin position="24"/>
        <end position="148"/>
    </location>
</feature>
<dbReference type="Pfam" id="PF07912">
    <property type="entry name" value="ERp29_N"/>
    <property type="match status" value="1"/>
</dbReference>
<dbReference type="InterPro" id="IPR012883">
    <property type="entry name" value="ERp29_N"/>
</dbReference>
<dbReference type="AlphaFoldDB" id="A0A182RHL4"/>
<feature type="domain" description="Endoplasmic reticulum resident protein 29 C-terminal" evidence="4">
    <location>
        <begin position="149"/>
        <end position="248"/>
    </location>
</feature>
<evidence type="ECO:0000259" key="5">
    <source>
        <dbReference type="Pfam" id="PF07912"/>
    </source>
</evidence>
<feature type="chain" id="PRO_5021236624" description="Endoplasmic reticulum resident protein 29" evidence="3">
    <location>
        <begin position="24"/>
        <end position="262"/>
    </location>
</feature>
<dbReference type="InterPro" id="IPR011679">
    <property type="entry name" value="ERp29_C"/>
</dbReference>
<dbReference type="InterPro" id="IPR036249">
    <property type="entry name" value="Thioredoxin-like_sf"/>
</dbReference>
<protein>
    <recommendedName>
        <fullName evidence="1">Endoplasmic reticulum resident protein 29</fullName>
    </recommendedName>
</protein>
<dbReference type="InterPro" id="IPR016855">
    <property type="entry name" value="ERp29"/>
</dbReference>
<dbReference type="VEuPathDB" id="VectorBase:AFUN005726"/>
<sequence length="262" mass="29634">MSHKSFVAVATLVIGVLIDTGNAWTARGCVDLDSSTFDKVTKKFRYSLVKFDTAFPYGDKHEAFTNLALETVEATDDLLFALVGIKDYGEQDNADLGKRFNIPKEYPVIKLFMGDNGKPIDFPPDEEVTSENLRKFLKRNTDLYIGLPGCVQLLDELAQKFMATDDATERQAIMAEVERAEQGTEALDPTKKSFPMYLSLMRKVVKSNQPPVDVLSEEMKRVEKLLTEKLSDAKKAELKLRINIMLSFSMLNRALKYERTEL</sequence>
<dbReference type="Pfam" id="PF07749">
    <property type="entry name" value="ERp29"/>
    <property type="match status" value="1"/>
</dbReference>
<dbReference type="FunFam" id="1.20.1150.12:FF:000001">
    <property type="entry name" value="Endoplasmic reticulum resident protein 29"/>
    <property type="match status" value="1"/>
</dbReference>
<proteinExistence type="predicted"/>
<dbReference type="GO" id="GO:0009306">
    <property type="term" value="P:protein secretion"/>
    <property type="evidence" value="ECO:0007669"/>
    <property type="project" value="InterPro"/>
</dbReference>
<organism evidence="6">
    <name type="scientific">Anopheles funestus</name>
    <name type="common">African malaria mosquito</name>
    <dbReference type="NCBI Taxonomy" id="62324"/>
    <lineage>
        <taxon>Eukaryota</taxon>
        <taxon>Metazoa</taxon>
        <taxon>Ecdysozoa</taxon>
        <taxon>Arthropoda</taxon>
        <taxon>Hexapoda</taxon>
        <taxon>Insecta</taxon>
        <taxon>Pterygota</taxon>
        <taxon>Neoptera</taxon>
        <taxon>Endopterygota</taxon>
        <taxon>Diptera</taxon>
        <taxon>Nematocera</taxon>
        <taxon>Culicoidea</taxon>
        <taxon>Culicidae</taxon>
        <taxon>Anophelinae</taxon>
        <taxon>Anopheles</taxon>
    </lineage>
</organism>
<dbReference type="VEuPathDB" id="VectorBase:AFUN2_013754"/>
<feature type="signal peptide" evidence="3">
    <location>
        <begin position="1"/>
        <end position="23"/>
    </location>
</feature>
<dbReference type="EnsemblMetazoa" id="AFUN005726-RA">
    <property type="protein sequence ID" value="AFUN005726-PA"/>
    <property type="gene ID" value="AFUN005726"/>
</dbReference>
<dbReference type="FunFam" id="3.40.30.10:FF:000133">
    <property type="entry name" value="Endoplasmic reticulum resident protein 29"/>
    <property type="match status" value="1"/>
</dbReference>
<reference evidence="6" key="1">
    <citation type="submission" date="2020-05" db="UniProtKB">
        <authorList>
            <consortium name="EnsemblMetazoa"/>
        </authorList>
    </citation>
    <scope>IDENTIFICATION</scope>
    <source>
        <strain evidence="6">FUMOZ</strain>
    </source>
</reference>
<evidence type="ECO:0000256" key="3">
    <source>
        <dbReference type="SAM" id="SignalP"/>
    </source>
</evidence>
<dbReference type="SUPFAM" id="SSF52833">
    <property type="entry name" value="Thioredoxin-like"/>
    <property type="match status" value="1"/>
</dbReference>
<evidence type="ECO:0000259" key="4">
    <source>
        <dbReference type="Pfam" id="PF07749"/>
    </source>
</evidence>
<evidence type="ECO:0000256" key="1">
    <source>
        <dbReference type="ARBA" id="ARBA00014173"/>
    </source>
</evidence>
<accession>A0A182RHL4</accession>
<dbReference type="SUPFAM" id="SSF47933">
    <property type="entry name" value="ERP29 C domain-like"/>
    <property type="match status" value="1"/>
</dbReference>